<dbReference type="SUPFAM" id="SSF47413">
    <property type="entry name" value="lambda repressor-like DNA-binding domains"/>
    <property type="match status" value="1"/>
</dbReference>
<dbReference type="GO" id="GO:0003677">
    <property type="term" value="F:DNA binding"/>
    <property type="evidence" value="ECO:0007669"/>
    <property type="project" value="InterPro"/>
</dbReference>
<feature type="domain" description="HTH cro/C1-type" evidence="1">
    <location>
        <begin position="79"/>
        <end position="133"/>
    </location>
</feature>
<dbReference type="Pfam" id="PF26602">
    <property type="entry name" value="HVO_2718_N"/>
    <property type="match status" value="1"/>
</dbReference>
<dbReference type="PROSITE" id="PS50943">
    <property type="entry name" value="HTH_CROC1"/>
    <property type="match status" value="1"/>
</dbReference>
<accession>A0A7J4GQG6</accession>
<evidence type="ECO:0000259" key="1">
    <source>
        <dbReference type="PROSITE" id="PS50943"/>
    </source>
</evidence>
<sequence length="162" mass="17902">MLCEMCGAESAVLEPRKVSGSILQLCNSCGSLGSETSYRESIGHRAYVAQTLEKRQQKNRYEEIEPDEFVLVKDYGSIVRKARERAGLNHSSLASKLSEKKSILTSVEAGNMTPNEKLIKKLENYLKIKLTEKVESTSIPVTSSSGEALTMGDLLKQAMDKN</sequence>
<dbReference type="NCBIfam" id="TIGR00270">
    <property type="entry name" value="multiprotein bridging factor aMBF1"/>
    <property type="match status" value="1"/>
</dbReference>
<dbReference type="InterPro" id="IPR010982">
    <property type="entry name" value="Lambda_DNA-bd_dom_sf"/>
</dbReference>
<dbReference type="EMBL" id="DUCX01000010">
    <property type="protein sequence ID" value="HIF36886.1"/>
    <property type="molecule type" value="Genomic_DNA"/>
</dbReference>
<comment type="caution">
    <text evidence="2">The sequence shown here is derived from an EMBL/GenBank/DDBJ whole genome shotgun (WGS) entry which is preliminary data.</text>
</comment>
<dbReference type="InterPro" id="IPR004451">
    <property type="entry name" value="MJ0586"/>
</dbReference>
<dbReference type="Gene3D" id="1.10.260.40">
    <property type="entry name" value="lambda repressor-like DNA-binding domains"/>
    <property type="match status" value="1"/>
</dbReference>
<dbReference type="Proteomes" id="UP000585802">
    <property type="component" value="Unassembled WGS sequence"/>
</dbReference>
<name>A0A7J4GQG6_9ARCH</name>
<protein>
    <submittedName>
        <fullName evidence="2">TIGR00270 family protein</fullName>
    </submittedName>
</protein>
<evidence type="ECO:0000313" key="3">
    <source>
        <dbReference type="Proteomes" id="UP000585802"/>
    </source>
</evidence>
<dbReference type="CDD" id="cd00093">
    <property type="entry name" value="HTH_XRE"/>
    <property type="match status" value="1"/>
</dbReference>
<dbReference type="Pfam" id="PF24250">
    <property type="entry name" value="HVO_2718"/>
    <property type="match status" value="1"/>
</dbReference>
<evidence type="ECO:0000313" key="2">
    <source>
        <dbReference type="EMBL" id="HIF36886.1"/>
    </source>
</evidence>
<organism evidence="2 3">
    <name type="scientific">Marine Group III euryarchaeote</name>
    <dbReference type="NCBI Taxonomy" id="2173149"/>
    <lineage>
        <taxon>Archaea</taxon>
        <taxon>Methanobacteriati</taxon>
        <taxon>Thermoplasmatota</taxon>
        <taxon>Thermoplasmata</taxon>
        <taxon>Candidatus Thermoprofundales</taxon>
    </lineage>
</organism>
<dbReference type="AlphaFoldDB" id="A0A7J4GQG6"/>
<proteinExistence type="predicted"/>
<dbReference type="InterPro" id="IPR058562">
    <property type="entry name" value="MJ0586_N"/>
</dbReference>
<dbReference type="SMART" id="SM00530">
    <property type="entry name" value="HTH_XRE"/>
    <property type="match status" value="1"/>
</dbReference>
<gene>
    <name evidence="2" type="ORF">EYQ70_00450</name>
</gene>
<reference evidence="3" key="1">
    <citation type="journal article" date="2019" name="bioRxiv">
        <title>Genome diversification in globally distributed novel marine Proteobacteria is linked to environmental adaptation.</title>
        <authorList>
            <person name="Zhou Z."/>
            <person name="Tran P.Q."/>
            <person name="Kieft K."/>
            <person name="Anantharaman K."/>
        </authorList>
    </citation>
    <scope>NUCLEOTIDE SEQUENCE [LARGE SCALE GENOMIC DNA]</scope>
</reference>
<dbReference type="InterPro" id="IPR001387">
    <property type="entry name" value="Cro/C1-type_HTH"/>
</dbReference>
<dbReference type="InterPro" id="IPR057937">
    <property type="entry name" value="HVO_2718-like_HTH"/>
</dbReference>